<comment type="catalytic activity">
    <reaction evidence="3">
        <text>xanthosine + phosphate = alpha-D-ribose 1-phosphate + xanthine</text>
        <dbReference type="Rhea" id="RHEA:27638"/>
        <dbReference type="ChEBI" id="CHEBI:17712"/>
        <dbReference type="ChEBI" id="CHEBI:18107"/>
        <dbReference type="ChEBI" id="CHEBI:43474"/>
        <dbReference type="ChEBI" id="CHEBI:57720"/>
        <dbReference type="EC" id="2.4.2.1"/>
    </reaction>
</comment>
<dbReference type="FunFam" id="2.60.120.10:FF:000016">
    <property type="entry name" value="Pyrimidine/purine nucleoside phosphorylase"/>
    <property type="match status" value="1"/>
</dbReference>
<evidence type="ECO:0000256" key="2">
    <source>
        <dbReference type="ARBA" id="ARBA00022679"/>
    </source>
</evidence>
<dbReference type="RefSeq" id="WP_253967155.1">
    <property type="nucleotide sequence ID" value="NZ_JAMFTH010000001.1"/>
</dbReference>
<dbReference type="Proteomes" id="UP001139319">
    <property type="component" value="Unassembled WGS sequence"/>
</dbReference>
<gene>
    <name evidence="3" type="primary">ppnP</name>
    <name evidence="4" type="ORF">M6D89_06210</name>
</gene>
<accession>A0A9X2KTK8</accession>
<dbReference type="AlphaFoldDB" id="A0A9X2KTK8"/>
<dbReference type="Pfam" id="PF06865">
    <property type="entry name" value="Ppnp"/>
    <property type="match status" value="1"/>
</dbReference>
<reference evidence="4" key="2">
    <citation type="submission" date="2023-01" db="EMBL/GenBank/DDBJ databases">
        <title>Gilvimarinus xylanilyticus HB14 isolated from Caulerpa lentillifera aquaculture base in Hainan, China.</title>
        <authorList>
            <person name="Zhang Y.-J."/>
        </authorList>
    </citation>
    <scope>NUCLEOTIDE SEQUENCE</scope>
    <source>
        <strain evidence="4">HB14</strain>
    </source>
</reference>
<comment type="catalytic activity">
    <reaction evidence="3">
        <text>adenosine + phosphate = alpha-D-ribose 1-phosphate + adenine</text>
        <dbReference type="Rhea" id="RHEA:27642"/>
        <dbReference type="ChEBI" id="CHEBI:16335"/>
        <dbReference type="ChEBI" id="CHEBI:16708"/>
        <dbReference type="ChEBI" id="CHEBI:43474"/>
        <dbReference type="ChEBI" id="CHEBI:57720"/>
        <dbReference type="EC" id="2.4.2.1"/>
    </reaction>
</comment>
<dbReference type="PANTHER" id="PTHR36540">
    <property type="entry name" value="PYRIMIDINE/PURINE NUCLEOSIDE PHOSPHORYLASE"/>
    <property type="match status" value="1"/>
</dbReference>
<protein>
    <recommendedName>
        <fullName evidence="3">Pyrimidine/purine nucleoside phosphorylase</fullName>
        <ecNumber evidence="3">2.4.2.1</ecNumber>
        <ecNumber evidence="3">2.4.2.2</ecNumber>
    </recommendedName>
    <alternativeName>
        <fullName evidence="3">Adenosine phosphorylase</fullName>
    </alternativeName>
    <alternativeName>
        <fullName evidence="3">Cytidine phosphorylase</fullName>
    </alternativeName>
    <alternativeName>
        <fullName evidence="3">Guanosine phosphorylase</fullName>
    </alternativeName>
    <alternativeName>
        <fullName evidence="3">Inosine phosphorylase</fullName>
    </alternativeName>
    <alternativeName>
        <fullName evidence="3">Thymidine phosphorylase</fullName>
    </alternativeName>
    <alternativeName>
        <fullName evidence="3">Uridine phosphorylase</fullName>
    </alternativeName>
    <alternativeName>
        <fullName evidence="3">Xanthosine phosphorylase</fullName>
    </alternativeName>
</protein>
<dbReference type="SUPFAM" id="SSF51182">
    <property type="entry name" value="RmlC-like cupins"/>
    <property type="match status" value="1"/>
</dbReference>
<reference evidence="4" key="1">
    <citation type="submission" date="2022-05" db="EMBL/GenBank/DDBJ databases">
        <authorList>
            <person name="Sun H.-N."/>
        </authorList>
    </citation>
    <scope>NUCLEOTIDE SEQUENCE</scope>
    <source>
        <strain evidence="4">HB14</strain>
    </source>
</reference>
<dbReference type="GO" id="GO:0005829">
    <property type="term" value="C:cytosol"/>
    <property type="evidence" value="ECO:0007669"/>
    <property type="project" value="TreeGrafter"/>
</dbReference>
<dbReference type="EC" id="2.4.2.1" evidence="3"/>
<comment type="similarity">
    <text evidence="3">Belongs to the nucleoside phosphorylase PpnP family.</text>
</comment>
<dbReference type="PANTHER" id="PTHR36540:SF1">
    <property type="entry name" value="PYRIMIDINE_PURINE NUCLEOSIDE PHOSPHORYLASE"/>
    <property type="match status" value="1"/>
</dbReference>
<comment type="catalytic activity">
    <reaction evidence="3">
        <text>thymidine + phosphate = 2-deoxy-alpha-D-ribose 1-phosphate + thymine</text>
        <dbReference type="Rhea" id="RHEA:16037"/>
        <dbReference type="ChEBI" id="CHEBI:17748"/>
        <dbReference type="ChEBI" id="CHEBI:17821"/>
        <dbReference type="ChEBI" id="CHEBI:43474"/>
        <dbReference type="ChEBI" id="CHEBI:57259"/>
        <dbReference type="EC" id="2.4.2.2"/>
    </reaction>
</comment>
<comment type="caution">
    <text evidence="4">The sequence shown here is derived from an EMBL/GenBank/DDBJ whole genome shotgun (WGS) entry which is preliminary data.</text>
</comment>
<keyword evidence="1 3" id="KW-0328">Glycosyltransferase</keyword>
<comment type="catalytic activity">
    <reaction evidence="3">
        <text>cytidine + phosphate = cytosine + alpha-D-ribose 1-phosphate</text>
        <dbReference type="Rhea" id="RHEA:52540"/>
        <dbReference type="ChEBI" id="CHEBI:16040"/>
        <dbReference type="ChEBI" id="CHEBI:17562"/>
        <dbReference type="ChEBI" id="CHEBI:43474"/>
        <dbReference type="ChEBI" id="CHEBI:57720"/>
        <dbReference type="EC" id="2.4.2.2"/>
    </reaction>
</comment>
<comment type="function">
    <text evidence="3">Catalyzes the phosphorolysis of diverse nucleosides, yielding D-ribose 1-phosphate and the respective free bases. Can use uridine, adenosine, guanosine, cytidine, thymidine, inosine and xanthosine as substrates. Also catalyzes the reverse reactions.</text>
</comment>
<proteinExistence type="inferred from homology"/>
<sequence length="94" mass="10419">MFEVNNYFEGKVASIAFQGEKLPATVGVMAPGDYEFGTSQKEYMAVISGALTVKLPGSDEWVTYGPGEKFEIEANQKFGVKVEVDTAYWCLYED</sequence>
<organism evidence="4 5">
    <name type="scientific">Gilvimarinus xylanilyticus</name>
    <dbReference type="NCBI Taxonomy" id="2944139"/>
    <lineage>
        <taxon>Bacteria</taxon>
        <taxon>Pseudomonadati</taxon>
        <taxon>Pseudomonadota</taxon>
        <taxon>Gammaproteobacteria</taxon>
        <taxon>Cellvibrionales</taxon>
        <taxon>Cellvibrionaceae</taxon>
        <taxon>Gilvimarinus</taxon>
    </lineage>
</organism>
<dbReference type="GO" id="GO:0004731">
    <property type="term" value="F:purine-nucleoside phosphorylase activity"/>
    <property type="evidence" value="ECO:0007669"/>
    <property type="project" value="UniProtKB-UniRule"/>
</dbReference>
<evidence type="ECO:0000256" key="1">
    <source>
        <dbReference type="ARBA" id="ARBA00022676"/>
    </source>
</evidence>
<comment type="catalytic activity">
    <reaction evidence="3">
        <text>guanosine + phosphate = alpha-D-ribose 1-phosphate + guanine</text>
        <dbReference type="Rhea" id="RHEA:13233"/>
        <dbReference type="ChEBI" id="CHEBI:16235"/>
        <dbReference type="ChEBI" id="CHEBI:16750"/>
        <dbReference type="ChEBI" id="CHEBI:43474"/>
        <dbReference type="ChEBI" id="CHEBI:57720"/>
        <dbReference type="EC" id="2.4.2.1"/>
    </reaction>
</comment>
<evidence type="ECO:0000313" key="4">
    <source>
        <dbReference type="EMBL" id="MCP8898888.1"/>
    </source>
</evidence>
<name>A0A9X2KTK8_9GAMM</name>
<evidence type="ECO:0000313" key="5">
    <source>
        <dbReference type="Proteomes" id="UP001139319"/>
    </source>
</evidence>
<dbReference type="EC" id="2.4.2.2" evidence="3"/>
<comment type="catalytic activity">
    <reaction evidence="3">
        <text>inosine + phosphate = alpha-D-ribose 1-phosphate + hypoxanthine</text>
        <dbReference type="Rhea" id="RHEA:27646"/>
        <dbReference type="ChEBI" id="CHEBI:17368"/>
        <dbReference type="ChEBI" id="CHEBI:17596"/>
        <dbReference type="ChEBI" id="CHEBI:43474"/>
        <dbReference type="ChEBI" id="CHEBI:57720"/>
        <dbReference type="EC" id="2.4.2.1"/>
    </reaction>
</comment>
<dbReference type="EMBL" id="JAMFTH010000001">
    <property type="protein sequence ID" value="MCP8898888.1"/>
    <property type="molecule type" value="Genomic_DNA"/>
</dbReference>
<dbReference type="Gene3D" id="2.60.120.10">
    <property type="entry name" value="Jelly Rolls"/>
    <property type="match status" value="1"/>
</dbReference>
<dbReference type="InterPro" id="IPR009664">
    <property type="entry name" value="Ppnp"/>
</dbReference>
<dbReference type="InterPro" id="IPR011051">
    <property type="entry name" value="RmlC_Cupin_sf"/>
</dbReference>
<keyword evidence="5" id="KW-1185">Reference proteome</keyword>
<comment type="catalytic activity">
    <reaction evidence="3">
        <text>uridine + phosphate = alpha-D-ribose 1-phosphate + uracil</text>
        <dbReference type="Rhea" id="RHEA:24388"/>
        <dbReference type="ChEBI" id="CHEBI:16704"/>
        <dbReference type="ChEBI" id="CHEBI:17568"/>
        <dbReference type="ChEBI" id="CHEBI:43474"/>
        <dbReference type="ChEBI" id="CHEBI:57720"/>
        <dbReference type="EC" id="2.4.2.2"/>
    </reaction>
</comment>
<dbReference type="GO" id="GO:0016154">
    <property type="term" value="F:pyrimidine-nucleoside phosphorylase activity"/>
    <property type="evidence" value="ECO:0007669"/>
    <property type="project" value="UniProtKB-UniRule"/>
</dbReference>
<evidence type="ECO:0000256" key="3">
    <source>
        <dbReference type="HAMAP-Rule" id="MF_01537"/>
    </source>
</evidence>
<dbReference type="InterPro" id="IPR014710">
    <property type="entry name" value="RmlC-like_jellyroll"/>
</dbReference>
<comment type="catalytic activity">
    <reaction evidence="3">
        <text>a purine D-ribonucleoside + phosphate = a purine nucleobase + alpha-D-ribose 1-phosphate</text>
        <dbReference type="Rhea" id="RHEA:19805"/>
        <dbReference type="ChEBI" id="CHEBI:26386"/>
        <dbReference type="ChEBI" id="CHEBI:43474"/>
        <dbReference type="ChEBI" id="CHEBI:57720"/>
        <dbReference type="ChEBI" id="CHEBI:142355"/>
        <dbReference type="EC" id="2.4.2.1"/>
    </reaction>
</comment>
<dbReference type="HAMAP" id="MF_01537">
    <property type="entry name" value="Nucleos_phosphorylase_PpnP"/>
    <property type="match status" value="1"/>
</dbReference>
<keyword evidence="2 3" id="KW-0808">Transferase</keyword>